<feature type="region of interest" description="Disordered" evidence="5">
    <location>
        <begin position="89"/>
        <end position="116"/>
    </location>
</feature>
<dbReference type="RefSeq" id="XP_026135138.1">
    <property type="nucleotide sequence ID" value="XM_026279353.1"/>
</dbReference>
<dbReference type="OrthoDB" id="8890021at2759"/>
<dbReference type="InterPro" id="IPR002151">
    <property type="entry name" value="Kinesin_light"/>
</dbReference>
<keyword evidence="2" id="KW-0963">Cytoplasm</keyword>
<dbReference type="PANTHER" id="PTHR45783:SF6">
    <property type="entry name" value="KINESIN LIGHT CHAIN 4"/>
    <property type="match status" value="1"/>
</dbReference>
<organism evidence="6 7">
    <name type="scientific">Carassius auratus</name>
    <name type="common">Goldfish</name>
    <dbReference type="NCBI Taxonomy" id="7957"/>
    <lineage>
        <taxon>Eukaryota</taxon>
        <taxon>Metazoa</taxon>
        <taxon>Chordata</taxon>
        <taxon>Craniata</taxon>
        <taxon>Vertebrata</taxon>
        <taxon>Euteleostomi</taxon>
        <taxon>Actinopterygii</taxon>
        <taxon>Neopterygii</taxon>
        <taxon>Teleostei</taxon>
        <taxon>Ostariophysi</taxon>
        <taxon>Cypriniformes</taxon>
        <taxon>Cyprinidae</taxon>
        <taxon>Cyprininae</taxon>
        <taxon>Carassius</taxon>
    </lineage>
</organism>
<evidence type="ECO:0000256" key="5">
    <source>
        <dbReference type="SAM" id="MobiDB-lite"/>
    </source>
</evidence>
<dbReference type="Proteomes" id="UP000515129">
    <property type="component" value="Chromosome 13"/>
</dbReference>
<dbReference type="Gene3D" id="1.25.40.10">
    <property type="entry name" value="Tetratricopeptide repeat domain"/>
    <property type="match status" value="1"/>
</dbReference>
<sequence>MHAEEREEMSKGKHRDNTPYGEYGGWYKACKVNSPTVNTTLRNLGALYRRQGKLEAADTLEECATRSRKQSISGLDVVHQTRVVELLREDESAERRRSRDRDRDKRQRKREVREQL</sequence>
<keyword evidence="6" id="KW-1185">Reference proteome</keyword>
<feature type="compositionally biased region" description="Basic and acidic residues" evidence="5">
    <location>
        <begin position="1"/>
        <end position="17"/>
    </location>
</feature>
<accession>A0A6P6QNY9</accession>
<dbReference type="GeneID" id="113113184"/>
<reference evidence="7" key="1">
    <citation type="submission" date="2025-08" db="UniProtKB">
        <authorList>
            <consortium name="RefSeq"/>
        </authorList>
    </citation>
    <scope>IDENTIFICATION</scope>
    <source>
        <strain evidence="7">Wakin</strain>
        <tissue evidence="7">Muscle</tissue>
    </source>
</reference>
<dbReference type="AlphaFoldDB" id="A0A6P6QNY9"/>
<dbReference type="GO" id="GO:0005737">
    <property type="term" value="C:cytoplasm"/>
    <property type="evidence" value="ECO:0007669"/>
    <property type="project" value="UniProtKB-SubCell"/>
</dbReference>
<name>A0A6P6QNY9_CARAU</name>
<evidence type="ECO:0000256" key="4">
    <source>
        <dbReference type="ARBA" id="ARBA00022803"/>
    </source>
</evidence>
<evidence type="ECO:0000256" key="2">
    <source>
        <dbReference type="ARBA" id="ARBA00022490"/>
    </source>
</evidence>
<dbReference type="GO" id="GO:0007018">
    <property type="term" value="P:microtubule-based movement"/>
    <property type="evidence" value="ECO:0007669"/>
    <property type="project" value="TreeGrafter"/>
</dbReference>
<gene>
    <name evidence="7" type="primary">LOC113113184</name>
</gene>
<dbReference type="PANTHER" id="PTHR45783">
    <property type="entry name" value="KINESIN LIGHT CHAIN"/>
    <property type="match status" value="1"/>
</dbReference>
<proteinExistence type="predicted"/>
<evidence type="ECO:0000256" key="3">
    <source>
        <dbReference type="ARBA" id="ARBA00022737"/>
    </source>
</evidence>
<protein>
    <submittedName>
        <fullName evidence="7">Kinesin light chain 1-like</fullName>
    </submittedName>
</protein>
<feature type="region of interest" description="Disordered" evidence="5">
    <location>
        <begin position="1"/>
        <end position="27"/>
    </location>
</feature>
<comment type="subcellular location">
    <subcellularLocation>
        <location evidence="1">Cytoplasm</location>
    </subcellularLocation>
</comment>
<dbReference type="GO" id="GO:0005871">
    <property type="term" value="C:kinesin complex"/>
    <property type="evidence" value="ECO:0007669"/>
    <property type="project" value="InterPro"/>
</dbReference>
<keyword evidence="3" id="KW-0677">Repeat</keyword>
<dbReference type="InterPro" id="IPR011990">
    <property type="entry name" value="TPR-like_helical_dom_sf"/>
</dbReference>
<dbReference type="GO" id="GO:0019894">
    <property type="term" value="F:kinesin binding"/>
    <property type="evidence" value="ECO:0007669"/>
    <property type="project" value="TreeGrafter"/>
</dbReference>
<evidence type="ECO:0000313" key="6">
    <source>
        <dbReference type="Proteomes" id="UP000515129"/>
    </source>
</evidence>
<keyword evidence="4" id="KW-0802">TPR repeat</keyword>
<dbReference type="KEGG" id="caua:113113184"/>
<evidence type="ECO:0000313" key="7">
    <source>
        <dbReference type="RefSeq" id="XP_026135138.1"/>
    </source>
</evidence>
<evidence type="ECO:0000256" key="1">
    <source>
        <dbReference type="ARBA" id="ARBA00004496"/>
    </source>
</evidence>